<organism evidence="3 4">
    <name type="scientific">Hyaloperonospora brassicae</name>
    <name type="common">Brassica downy mildew</name>
    <name type="synonym">Peronospora brassicae</name>
    <dbReference type="NCBI Taxonomy" id="162125"/>
    <lineage>
        <taxon>Eukaryota</taxon>
        <taxon>Sar</taxon>
        <taxon>Stramenopiles</taxon>
        <taxon>Oomycota</taxon>
        <taxon>Peronosporomycetes</taxon>
        <taxon>Peronosporales</taxon>
        <taxon>Peronosporaceae</taxon>
        <taxon>Hyaloperonospora</taxon>
    </lineage>
</organism>
<dbReference type="Gene3D" id="2.40.50.90">
    <property type="match status" value="1"/>
</dbReference>
<evidence type="ECO:0000313" key="3">
    <source>
        <dbReference type="EMBL" id="CAI5728376.1"/>
    </source>
</evidence>
<name>A0AAV0TYG2_HYABA</name>
<dbReference type="PANTHER" id="PTHR28434:SF1">
    <property type="entry name" value="PROTEIN C3ORF33"/>
    <property type="match status" value="1"/>
</dbReference>
<evidence type="ECO:0008006" key="5">
    <source>
        <dbReference type="Google" id="ProtNLM"/>
    </source>
</evidence>
<feature type="region of interest" description="Disordered" evidence="1">
    <location>
        <begin position="1"/>
        <end position="22"/>
    </location>
</feature>
<dbReference type="InterPro" id="IPR042421">
    <property type="entry name" value="C3orf33-like"/>
</dbReference>
<proteinExistence type="predicted"/>
<sequence>MPYSPGPTTQETDLTDGSSDTCDPSIASTCHGTPSTHTDGINDHSIINNHSGWRQPVGRFVARTQQTIDSHLALFRTGLFVAIATSVAVSLHLSGLFSRFKRVEDIPLWHFARRKKLRVRMIAQSQSDPNVLYVCHVPFVRCTMLRDAAGDPSSVLQMAIAKKQQTKQQRSDLIAVRPFGVRVDKRSNEWIDATLVASHRYLTIQLLQRRSHVESSEYGSVAVCNIAQRRFPLRQDVAQELVARGYAECIPEHLEHYDNGSSGNVADLTKRLRNLKAAQKRAQVMQYGIWTDWRQDKLTDRVVSTAKRTALKGLQKVVDRIRY</sequence>
<keyword evidence="4" id="KW-1185">Reference proteome</keyword>
<reference evidence="3" key="1">
    <citation type="submission" date="2022-12" db="EMBL/GenBank/DDBJ databases">
        <authorList>
            <person name="Webb A."/>
        </authorList>
    </citation>
    <scope>NUCLEOTIDE SEQUENCE</scope>
    <source>
        <strain evidence="3">Hp1</strain>
    </source>
</reference>
<dbReference type="PANTHER" id="PTHR28434">
    <property type="entry name" value="PROTEIN C3ORF33"/>
    <property type="match status" value="1"/>
</dbReference>
<keyword evidence="2" id="KW-0812">Transmembrane</keyword>
<evidence type="ECO:0000256" key="2">
    <source>
        <dbReference type="SAM" id="Phobius"/>
    </source>
</evidence>
<gene>
    <name evidence="3" type="ORF">HBR001_LOCUS4311</name>
</gene>
<dbReference type="AlphaFoldDB" id="A0AAV0TYG2"/>
<evidence type="ECO:0000313" key="4">
    <source>
        <dbReference type="Proteomes" id="UP001162031"/>
    </source>
</evidence>
<accession>A0AAV0TYG2</accession>
<keyword evidence="2" id="KW-1133">Transmembrane helix</keyword>
<comment type="caution">
    <text evidence="3">The sequence shown here is derived from an EMBL/GenBank/DDBJ whole genome shotgun (WGS) entry which is preliminary data.</text>
</comment>
<protein>
    <recommendedName>
        <fullName evidence="5">TNase-like domain-containing protein</fullName>
    </recommendedName>
</protein>
<evidence type="ECO:0000256" key="1">
    <source>
        <dbReference type="SAM" id="MobiDB-lite"/>
    </source>
</evidence>
<dbReference type="EMBL" id="CANTFL010000873">
    <property type="protein sequence ID" value="CAI5728376.1"/>
    <property type="molecule type" value="Genomic_DNA"/>
</dbReference>
<feature type="transmembrane region" description="Helical" evidence="2">
    <location>
        <begin position="73"/>
        <end position="93"/>
    </location>
</feature>
<dbReference type="InterPro" id="IPR035437">
    <property type="entry name" value="SNase_OB-fold_sf"/>
</dbReference>
<dbReference type="Proteomes" id="UP001162031">
    <property type="component" value="Unassembled WGS sequence"/>
</dbReference>
<keyword evidence="2" id="KW-0472">Membrane</keyword>